<evidence type="ECO:0000256" key="7">
    <source>
        <dbReference type="SAM" id="MobiDB-lite"/>
    </source>
</evidence>
<evidence type="ECO:0000313" key="10">
    <source>
        <dbReference type="Proteomes" id="UP000015105"/>
    </source>
</evidence>
<evidence type="ECO:0000256" key="6">
    <source>
        <dbReference type="RuleBase" id="RU367018"/>
    </source>
</evidence>
<dbReference type="SMART" id="SM00575">
    <property type="entry name" value="ZnF_PMZ"/>
    <property type="match status" value="1"/>
</dbReference>
<dbReference type="GO" id="GO:0006355">
    <property type="term" value="P:regulation of DNA-templated transcription"/>
    <property type="evidence" value="ECO:0007669"/>
    <property type="project" value="UniProtKB-UniRule"/>
</dbReference>
<reference evidence="9" key="5">
    <citation type="journal article" date="2021" name="G3 (Bethesda)">
        <title>Aegilops tauschii genome assembly Aet v5.0 features greater sequence contiguity and improved annotation.</title>
        <authorList>
            <person name="Wang L."/>
            <person name="Zhu T."/>
            <person name="Rodriguez J.C."/>
            <person name="Deal K.R."/>
            <person name="Dubcovsky J."/>
            <person name="McGuire P.E."/>
            <person name="Lux T."/>
            <person name="Spannagl M."/>
            <person name="Mayer K.F.X."/>
            <person name="Baldrich P."/>
            <person name="Meyers B.C."/>
            <person name="Huo N."/>
            <person name="Gu Y.Q."/>
            <person name="Zhou H."/>
            <person name="Devos K.M."/>
            <person name="Bennetzen J.L."/>
            <person name="Unver T."/>
            <person name="Budak H."/>
            <person name="Gulick P.J."/>
            <person name="Galiba G."/>
            <person name="Kalapos B."/>
            <person name="Nelson D.R."/>
            <person name="Li P."/>
            <person name="You F.M."/>
            <person name="Luo M.C."/>
            <person name="Dvorak J."/>
        </authorList>
    </citation>
    <scope>NUCLEOTIDE SEQUENCE [LARGE SCALE GENOMIC DNA]</scope>
    <source>
        <strain evidence="9">cv. AL8/78</strain>
    </source>
</reference>
<reference evidence="10" key="2">
    <citation type="journal article" date="2017" name="Nat. Plants">
        <title>The Aegilops tauschii genome reveals multiple impacts of transposons.</title>
        <authorList>
            <person name="Zhao G."/>
            <person name="Zou C."/>
            <person name="Li K."/>
            <person name="Wang K."/>
            <person name="Li T."/>
            <person name="Gao L."/>
            <person name="Zhang X."/>
            <person name="Wang H."/>
            <person name="Yang Z."/>
            <person name="Liu X."/>
            <person name="Jiang W."/>
            <person name="Mao L."/>
            <person name="Kong X."/>
            <person name="Jiao Y."/>
            <person name="Jia J."/>
        </authorList>
    </citation>
    <scope>NUCLEOTIDE SEQUENCE [LARGE SCALE GENOMIC DNA]</scope>
    <source>
        <strain evidence="10">cv. AL8/78</strain>
    </source>
</reference>
<dbReference type="GO" id="GO:0008270">
    <property type="term" value="F:zinc ion binding"/>
    <property type="evidence" value="ECO:0007669"/>
    <property type="project" value="UniProtKB-UniRule"/>
</dbReference>
<sequence length="346" mass="39412">MEFSLGGILRTTSRSESENAFFRHFTNRKLALIEFWVRFETTLEEQRQKELQEDNSTLHTLPILQTCWGIEAHAREVYTHNIFVAFQREVVAARDHRHVKTIEQVGDIRTTSIADLSGRIRVVCYNTNTKVAQCTCRMFESLGILCSHIIVVLKNDGCNEIPSQYVLHRWTKMAARHLSYDANGNELEGSSTSLSPTMKKLYSETCSQFSSALHEAKHCEDKMKYFHKVITDALAHLRHTGPFDEQSKVQEFESFIGTTFPSIIKIHPPDVANTKGSGKRLKRVQRRPLAKGKRASSVWQGSPSVHCSSYQVGHDSSNGIYICPHRLKHVEYVCISLTCFLFCSIS</sequence>
<dbReference type="GO" id="GO:0005634">
    <property type="term" value="C:nucleus"/>
    <property type="evidence" value="ECO:0007669"/>
    <property type="project" value="UniProtKB-SubCell"/>
</dbReference>
<reference evidence="9" key="4">
    <citation type="submission" date="2019-03" db="UniProtKB">
        <authorList>
            <consortium name="EnsemblPlants"/>
        </authorList>
    </citation>
    <scope>IDENTIFICATION</scope>
</reference>
<dbReference type="InterPro" id="IPR006564">
    <property type="entry name" value="Znf_PMZ"/>
</dbReference>
<dbReference type="PANTHER" id="PTHR31669:SF306">
    <property type="entry name" value="PROTEIN FAR1-RELATED SEQUENCE"/>
    <property type="match status" value="1"/>
</dbReference>
<dbReference type="InterPro" id="IPR031052">
    <property type="entry name" value="FHY3/FAR1"/>
</dbReference>
<feature type="region of interest" description="Disordered" evidence="7">
    <location>
        <begin position="273"/>
        <end position="303"/>
    </location>
</feature>
<dbReference type="Gramene" id="AET6Gv20111000.10">
    <property type="protein sequence ID" value="AET6Gv20111000.10"/>
    <property type="gene ID" value="AET6Gv20111000"/>
</dbReference>
<dbReference type="STRING" id="200361.A0A453MVQ8"/>
<organism evidence="9 10">
    <name type="scientific">Aegilops tauschii subsp. strangulata</name>
    <name type="common">Goatgrass</name>
    <dbReference type="NCBI Taxonomy" id="200361"/>
    <lineage>
        <taxon>Eukaryota</taxon>
        <taxon>Viridiplantae</taxon>
        <taxon>Streptophyta</taxon>
        <taxon>Embryophyta</taxon>
        <taxon>Tracheophyta</taxon>
        <taxon>Spermatophyta</taxon>
        <taxon>Magnoliopsida</taxon>
        <taxon>Liliopsida</taxon>
        <taxon>Poales</taxon>
        <taxon>Poaceae</taxon>
        <taxon>BOP clade</taxon>
        <taxon>Pooideae</taxon>
        <taxon>Triticodae</taxon>
        <taxon>Triticeae</taxon>
        <taxon>Triticinae</taxon>
        <taxon>Aegilops</taxon>
    </lineage>
</organism>
<evidence type="ECO:0000256" key="5">
    <source>
        <dbReference type="PROSITE-ProRule" id="PRU00325"/>
    </source>
</evidence>
<reference evidence="9" key="3">
    <citation type="journal article" date="2017" name="Nature">
        <title>Genome sequence of the progenitor of the wheat D genome Aegilops tauschii.</title>
        <authorList>
            <person name="Luo M.C."/>
            <person name="Gu Y.Q."/>
            <person name="Puiu D."/>
            <person name="Wang H."/>
            <person name="Twardziok S.O."/>
            <person name="Deal K.R."/>
            <person name="Huo N."/>
            <person name="Zhu T."/>
            <person name="Wang L."/>
            <person name="Wang Y."/>
            <person name="McGuire P.E."/>
            <person name="Liu S."/>
            <person name="Long H."/>
            <person name="Ramasamy R.K."/>
            <person name="Rodriguez J.C."/>
            <person name="Van S.L."/>
            <person name="Yuan L."/>
            <person name="Wang Z."/>
            <person name="Xia Z."/>
            <person name="Xiao L."/>
            <person name="Anderson O.D."/>
            <person name="Ouyang S."/>
            <person name="Liang Y."/>
            <person name="Zimin A.V."/>
            <person name="Pertea G."/>
            <person name="Qi P."/>
            <person name="Bennetzen J.L."/>
            <person name="Dai X."/>
            <person name="Dawson M.W."/>
            <person name="Muller H.G."/>
            <person name="Kugler K."/>
            <person name="Rivarola-Duarte L."/>
            <person name="Spannagl M."/>
            <person name="Mayer K.F.X."/>
            <person name="Lu F.H."/>
            <person name="Bevan M.W."/>
            <person name="Leroy P."/>
            <person name="Li P."/>
            <person name="You F.M."/>
            <person name="Sun Q."/>
            <person name="Liu Z."/>
            <person name="Lyons E."/>
            <person name="Wicker T."/>
            <person name="Salzberg S.L."/>
            <person name="Devos K.M."/>
            <person name="Dvorak J."/>
        </authorList>
    </citation>
    <scope>NUCLEOTIDE SEQUENCE [LARGE SCALE GENOMIC DNA]</scope>
    <source>
        <strain evidence="9">cv. AL8/78</strain>
    </source>
</reference>
<comment type="subcellular location">
    <subcellularLocation>
        <location evidence="6">Nucleus</location>
    </subcellularLocation>
</comment>
<evidence type="ECO:0000259" key="8">
    <source>
        <dbReference type="PROSITE" id="PS50966"/>
    </source>
</evidence>
<evidence type="ECO:0000256" key="4">
    <source>
        <dbReference type="ARBA" id="ARBA00022833"/>
    </source>
</evidence>
<accession>A0A453MVQ8</accession>
<dbReference type="InterPro" id="IPR007527">
    <property type="entry name" value="Znf_SWIM"/>
</dbReference>
<evidence type="ECO:0000256" key="3">
    <source>
        <dbReference type="ARBA" id="ARBA00022771"/>
    </source>
</evidence>
<dbReference type="Proteomes" id="UP000015105">
    <property type="component" value="Chromosome 6D"/>
</dbReference>
<feature type="compositionally biased region" description="Basic residues" evidence="7">
    <location>
        <begin position="277"/>
        <end position="294"/>
    </location>
</feature>
<keyword evidence="10" id="KW-1185">Reference proteome</keyword>
<dbReference type="EnsemblPlants" id="AET6Gv20111000.3">
    <property type="protein sequence ID" value="AET6Gv20111000.3"/>
    <property type="gene ID" value="AET6Gv20111000"/>
</dbReference>
<comment type="function">
    <text evidence="6">Putative transcription activator involved in regulating light control of development.</text>
</comment>
<proteinExistence type="inferred from homology"/>
<feature type="domain" description="SWIM-type" evidence="8">
    <location>
        <begin position="125"/>
        <end position="157"/>
    </location>
</feature>
<dbReference type="PROSITE" id="PS50966">
    <property type="entry name" value="ZF_SWIM"/>
    <property type="match status" value="1"/>
</dbReference>
<comment type="similarity">
    <text evidence="1 6">Belongs to the FHY3/FAR1 family.</text>
</comment>
<evidence type="ECO:0000256" key="2">
    <source>
        <dbReference type="ARBA" id="ARBA00022723"/>
    </source>
</evidence>
<dbReference type="PANTHER" id="PTHR31669">
    <property type="entry name" value="PROTEIN FAR1-RELATED SEQUENCE 10-RELATED"/>
    <property type="match status" value="1"/>
</dbReference>
<dbReference type="EnsemblPlants" id="AET6Gv20111000.10">
    <property type="protein sequence ID" value="AET6Gv20111000.10"/>
    <property type="gene ID" value="AET6Gv20111000"/>
</dbReference>
<protein>
    <recommendedName>
        <fullName evidence="6">Protein FAR1-RELATED SEQUENCE</fullName>
    </recommendedName>
</protein>
<evidence type="ECO:0000256" key="1">
    <source>
        <dbReference type="ARBA" id="ARBA00005889"/>
    </source>
</evidence>
<keyword evidence="3 5" id="KW-0863">Zinc-finger</keyword>
<dbReference type="Pfam" id="PF04434">
    <property type="entry name" value="SWIM"/>
    <property type="match status" value="1"/>
</dbReference>
<name>A0A453MVQ8_AEGTS</name>
<dbReference type="AlphaFoldDB" id="A0A453MVQ8"/>
<evidence type="ECO:0000313" key="9">
    <source>
        <dbReference type="EnsemblPlants" id="AET6Gv20111000.10"/>
    </source>
</evidence>
<keyword evidence="6" id="KW-0539">Nucleus</keyword>
<keyword evidence="4 6" id="KW-0862">Zinc</keyword>
<reference evidence="10" key="1">
    <citation type="journal article" date="2014" name="Science">
        <title>Ancient hybridizations among the ancestral genomes of bread wheat.</title>
        <authorList>
            <consortium name="International Wheat Genome Sequencing Consortium,"/>
            <person name="Marcussen T."/>
            <person name="Sandve S.R."/>
            <person name="Heier L."/>
            <person name="Spannagl M."/>
            <person name="Pfeifer M."/>
            <person name="Jakobsen K.S."/>
            <person name="Wulff B.B."/>
            <person name="Steuernagel B."/>
            <person name="Mayer K.F."/>
            <person name="Olsen O.A."/>
        </authorList>
    </citation>
    <scope>NUCLEOTIDE SEQUENCE [LARGE SCALE GENOMIC DNA]</scope>
    <source>
        <strain evidence="10">cv. AL8/78</strain>
    </source>
</reference>
<keyword evidence="2 6" id="KW-0479">Metal-binding</keyword>
<dbReference type="Gramene" id="AET6Gv20111000.3">
    <property type="protein sequence ID" value="AET6Gv20111000.3"/>
    <property type="gene ID" value="AET6Gv20111000"/>
</dbReference>